<sequence>MTRWQLTTPESVQQALAALHEERRKLIADGIPGDLFLTGGSSLAGLLTKGDIDLHLRVTADDFAVAVSRLPCLFTAARSEIWTPWFAVFERASVPSVGVAVTVVDSEHDLRFVRSWERMGQNAAAREQYNLLKRTSADVETDKSRFFDHLAAAAS</sequence>
<dbReference type="EMBL" id="SMTK01000001">
    <property type="protein sequence ID" value="TDK27963.1"/>
    <property type="molecule type" value="Genomic_DNA"/>
</dbReference>
<comment type="caution">
    <text evidence="1">The sequence shown here is derived from an EMBL/GenBank/DDBJ whole genome shotgun (WGS) entry which is preliminary data.</text>
</comment>
<evidence type="ECO:0000313" key="1">
    <source>
        <dbReference type="EMBL" id="TDK27963.1"/>
    </source>
</evidence>
<dbReference type="OrthoDB" id="4828223at2"/>
<dbReference type="AlphaFoldDB" id="A0A4R5U2Z2"/>
<dbReference type="Gene3D" id="3.30.460.10">
    <property type="entry name" value="Beta Polymerase, domain 2"/>
    <property type="match status" value="1"/>
</dbReference>
<dbReference type="RefSeq" id="WP_133402376.1">
    <property type="nucleotide sequence ID" value="NZ_SMTK01000001.1"/>
</dbReference>
<dbReference type="SUPFAM" id="SSF81301">
    <property type="entry name" value="Nucleotidyltransferase"/>
    <property type="match status" value="1"/>
</dbReference>
<proteinExistence type="predicted"/>
<reference evidence="1 2" key="1">
    <citation type="submission" date="2019-03" db="EMBL/GenBank/DDBJ databases">
        <title>Arthrobacter sp. nov., an bacterium isolated from biocrust in Mu Us Desert.</title>
        <authorList>
            <person name="Lixiong L."/>
        </authorList>
    </citation>
    <scope>NUCLEOTIDE SEQUENCE [LARGE SCALE GENOMIC DNA]</scope>
    <source>
        <strain evidence="1 2">SLN-3</strain>
    </source>
</reference>
<name>A0A4R5U2Z2_9MICC</name>
<protein>
    <recommendedName>
        <fullName evidence="3">GrpB family protein</fullName>
    </recommendedName>
</protein>
<organism evidence="1 2">
    <name type="scientific">Arthrobacter crusticola</name>
    <dbReference type="NCBI Taxonomy" id="2547960"/>
    <lineage>
        <taxon>Bacteria</taxon>
        <taxon>Bacillati</taxon>
        <taxon>Actinomycetota</taxon>
        <taxon>Actinomycetes</taxon>
        <taxon>Micrococcales</taxon>
        <taxon>Micrococcaceae</taxon>
        <taxon>Arthrobacter</taxon>
    </lineage>
</organism>
<keyword evidence="2" id="KW-1185">Reference proteome</keyword>
<evidence type="ECO:0000313" key="2">
    <source>
        <dbReference type="Proteomes" id="UP000295411"/>
    </source>
</evidence>
<accession>A0A4R5U2Z2</accession>
<evidence type="ECO:0008006" key="3">
    <source>
        <dbReference type="Google" id="ProtNLM"/>
    </source>
</evidence>
<dbReference type="InterPro" id="IPR043519">
    <property type="entry name" value="NT_sf"/>
</dbReference>
<gene>
    <name evidence="1" type="ORF">E2F48_02300</name>
</gene>
<dbReference type="Proteomes" id="UP000295411">
    <property type="component" value="Unassembled WGS sequence"/>
</dbReference>